<feature type="domain" description="Chlorhexidine efflux transporter" evidence="2">
    <location>
        <begin position="4"/>
        <end position="65"/>
    </location>
</feature>
<evidence type="ECO:0000259" key="2">
    <source>
        <dbReference type="Pfam" id="PF05232"/>
    </source>
</evidence>
<feature type="transmembrane region" description="Helical" evidence="1">
    <location>
        <begin position="106"/>
        <end position="128"/>
    </location>
</feature>
<evidence type="ECO:0000313" key="4">
    <source>
        <dbReference type="Proteomes" id="UP000574067"/>
    </source>
</evidence>
<dbReference type="Proteomes" id="UP000574067">
    <property type="component" value="Unassembled WGS sequence"/>
</dbReference>
<dbReference type="AlphaFoldDB" id="A0A848FHF3"/>
<proteinExistence type="predicted"/>
<dbReference type="RefSeq" id="WP_169163808.1">
    <property type="nucleotide sequence ID" value="NZ_JABBFW010000044.1"/>
</dbReference>
<sequence length="141" mass="15578">MQGRLRRVVYVGLYEAIAIAVVTLGLMLMSDADAGSSGALAVATSAIAMVWNVVFNRAFEQWEARQAVRGRSLRRRIAHAIGFEGGLSVILVPLMAWWLGVSLWQALVMDIGLLLFFLAYTFAFTWAFDRVFGLPRSAQPV</sequence>
<organism evidence="3 4">
    <name type="scientific">Azohydromonas caseinilytica</name>
    <dbReference type="NCBI Taxonomy" id="2728836"/>
    <lineage>
        <taxon>Bacteria</taxon>
        <taxon>Pseudomonadati</taxon>
        <taxon>Pseudomonadota</taxon>
        <taxon>Betaproteobacteria</taxon>
        <taxon>Burkholderiales</taxon>
        <taxon>Sphaerotilaceae</taxon>
        <taxon>Azohydromonas</taxon>
    </lineage>
</organism>
<feature type="transmembrane region" description="Helical" evidence="1">
    <location>
        <begin position="34"/>
        <end position="56"/>
    </location>
</feature>
<keyword evidence="1" id="KW-0812">Transmembrane</keyword>
<evidence type="ECO:0000313" key="3">
    <source>
        <dbReference type="EMBL" id="NML18908.1"/>
    </source>
</evidence>
<dbReference type="Pfam" id="PF05232">
    <property type="entry name" value="BTP"/>
    <property type="match status" value="2"/>
</dbReference>
<evidence type="ECO:0000256" key="1">
    <source>
        <dbReference type="SAM" id="Phobius"/>
    </source>
</evidence>
<dbReference type="EMBL" id="JABBFW010000044">
    <property type="protein sequence ID" value="NML18908.1"/>
    <property type="molecule type" value="Genomic_DNA"/>
</dbReference>
<feature type="domain" description="Chlorhexidine efflux transporter" evidence="2">
    <location>
        <begin position="71"/>
        <end position="133"/>
    </location>
</feature>
<reference evidence="3 4" key="1">
    <citation type="submission" date="2020-04" db="EMBL/GenBank/DDBJ databases">
        <title>Azohydromonas sp. isolated from soil.</title>
        <authorList>
            <person name="Dahal R.H."/>
        </authorList>
    </citation>
    <scope>NUCLEOTIDE SEQUENCE [LARGE SCALE GENOMIC DNA]</scope>
    <source>
        <strain evidence="3 4">G-1-1-14</strain>
    </source>
</reference>
<keyword evidence="1" id="KW-1133">Transmembrane helix</keyword>
<protein>
    <submittedName>
        <fullName evidence="3">PACE efflux transporter</fullName>
    </submittedName>
</protein>
<name>A0A848FHF3_9BURK</name>
<feature type="transmembrane region" description="Helical" evidence="1">
    <location>
        <begin position="77"/>
        <end position="100"/>
    </location>
</feature>
<feature type="transmembrane region" description="Helical" evidence="1">
    <location>
        <begin position="7"/>
        <end position="28"/>
    </location>
</feature>
<accession>A0A848FHF3</accession>
<dbReference type="NCBIfam" id="NF033664">
    <property type="entry name" value="PACE_transport"/>
    <property type="match status" value="1"/>
</dbReference>
<dbReference type="InterPro" id="IPR058208">
    <property type="entry name" value="PACE"/>
</dbReference>
<comment type="caution">
    <text evidence="3">The sequence shown here is derived from an EMBL/GenBank/DDBJ whole genome shotgun (WGS) entry which is preliminary data.</text>
</comment>
<gene>
    <name evidence="3" type="ORF">HHL10_28450</name>
</gene>
<keyword evidence="1" id="KW-0472">Membrane</keyword>
<dbReference type="InterPro" id="IPR007896">
    <property type="entry name" value="BTP_bacteria"/>
</dbReference>
<keyword evidence="4" id="KW-1185">Reference proteome</keyword>